<dbReference type="EMBL" id="AP021861">
    <property type="protein sequence ID" value="BBO30833.1"/>
    <property type="molecule type" value="Genomic_DNA"/>
</dbReference>
<dbReference type="Proteomes" id="UP000326837">
    <property type="component" value="Chromosome"/>
</dbReference>
<name>A0A5K7X8T0_9BACT</name>
<proteinExistence type="predicted"/>
<accession>A0A5K7X8T0</accession>
<protein>
    <submittedName>
        <fullName evidence="1">Uncharacterized protein</fullName>
    </submittedName>
</protein>
<evidence type="ECO:0000313" key="1">
    <source>
        <dbReference type="EMBL" id="BBO30833.1"/>
    </source>
</evidence>
<evidence type="ECO:0000313" key="2">
    <source>
        <dbReference type="Proteomes" id="UP000326837"/>
    </source>
</evidence>
<dbReference type="KEGG" id="lpav:PLANPX_0445"/>
<dbReference type="AlphaFoldDB" id="A0A5K7X8T0"/>
<reference evidence="2" key="1">
    <citation type="submission" date="2019-10" db="EMBL/GenBank/DDBJ databases">
        <title>Lacipirellula parvula gen. nov., sp. nov., representing a lineage of planctomycetes widespread in freshwater anoxic habitats, and description of the family Lacipirellulaceae.</title>
        <authorList>
            <person name="Dedysh S.N."/>
            <person name="Kulichevskaya I.S."/>
            <person name="Beletsky A.V."/>
            <person name="Rakitin A.L."/>
            <person name="Mardanov A.V."/>
            <person name="Ivanova A.A."/>
            <person name="Saltykova V.X."/>
            <person name="Rijpstra W.I.C."/>
            <person name="Sinninghe Damste J.S."/>
            <person name="Ravin N.V."/>
        </authorList>
    </citation>
    <scope>NUCLEOTIDE SEQUENCE [LARGE SCALE GENOMIC DNA]</scope>
    <source>
        <strain evidence="2">PX69</strain>
    </source>
</reference>
<organism evidence="1 2">
    <name type="scientific">Lacipirellula parvula</name>
    <dbReference type="NCBI Taxonomy" id="2650471"/>
    <lineage>
        <taxon>Bacteria</taxon>
        <taxon>Pseudomonadati</taxon>
        <taxon>Planctomycetota</taxon>
        <taxon>Planctomycetia</taxon>
        <taxon>Pirellulales</taxon>
        <taxon>Lacipirellulaceae</taxon>
        <taxon>Lacipirellula</taxon>
    </lineage>
</organism>
<sequence length="81" mass="8985">MESIINAAEKIGHICAKDVLAAIEKPDWASAGRRYDWRNHIPYQLHDSWANLGTEAKLVAYIICEVAARSEDSAVDDVSQS</sequence>
<gene>
    <name evidence="1" type="ORF">PLANPX_0445</name>
</gene>
<keyword evidence="2" id="KW-1185">Reference proteome</keyword>